<proteinExistence type="predicted"/>
<organism evidence="2 3">
    <name type="scientific">Streptomyces roseicoloratus</name>
    <dbReference type="NCBI Taxonomy" id="2508722"/>
    <lineage>
        <taxon>Bacteria</taxon>
        <taxon>Bacillati</taxon>
        <taxon>Actinomycetota</taxon>
        <taxon>Actinomycetes</taxon>
        <taxon>Kitasatosporales</taxon>
        <taxon>Streptomycetaceae</taxon>
        <taxon>Streptomyces</taxon>
    </lineage>
</organism>
<protein>
    <submittedName>
        <fullName evidence="2">Uncharacterized protein</fullName>
    </submittedName>
</protein>
<evidence type="ECO:0000256" key="1">
    <source>
        <dbReference type="SAM" id="MobiDB-lite"/>
    </source>
</evidence>
<sequence>MTVEGTEIVVRLGPREALAARRRTIRLPVSALRAVGVENSWWRVLRGEAARGVWLPGRCVGERHGPPGTDFVAVRAETPALQMDLGPASRYARVAVSVPDPEQTERTLRPYLPEDAVEPAEAEEPDKPDTP</sequence>
<feature type="region of interest" description="Disordered" evidence="1">
    <location>
        <begin position="97"/>
        <end position="131"/>
    </location>
</feature>
<feature type="compositionally biased region" description="Acidic residues" evidence="1">
    <location>
        <begin position="115"/>
        <end position="124"/>
    </location>
</feature>
<evidence type="ECO:0000313" key="3">
    <source>
        <dbReference type="Proteomes" id="UP001250858"/>
    </source>
</evidence>
<dbReference type="RefSeq" id="WP_309547840.1">
    <property type="nucleotide sequence ID" value="NZ_CP133762.1"/>
</dbReference>
<gene>
    <name evidence="2" type="ORF">RGF97_03165</name>
</gene>
<keyword evidence="3" id="KW-1185">Reference proteome</keyword>
<dbReference type="EMBL" id="CP133762">
    <property type="protein sequence ID" value="WMX44061.1"/>
    <property type="molecule type" value="Genomic_DNA"/>
</dbReference>
<accession>A0ABY9RPE9</accession>
<name>A0ABY9RPE9_9ACTN</name>
<reference evidence="2 3" key="1">
    <citation type="submission" date="2023-09" db="EMBL/GenBank/DDBJ databases">
        <title>Complete genome of Streptomyces roseicoloratus T14.</title>
        <authorList>
            <person name="Bashizi T."/>
            <person name="Kim M.-J."/>
            <person name="Lee G."/>
            <person name="Tagele S.B."/>
            <person name="Shin J.-H."/>
        </authorList>
    </citation>
    <scope>NUCLEOTIDE SEQUENCE [LARGE SCALE GENOMIC DNA]</scope>
    <source>
        <strain evidence="2 3">T14</strain>
    </source>
</reference>
<dbReference type="Proteomes" id="UP001250858">
    <property type="component" value="Chromosome"/>
</dbReference>
<evidence type="ECO:0000313" key="2">
    <source>
        <dbReference type="EMBL" id="WMX44061.1"/>
    </source>
</evidence>